<dbReference type="AlphaFoldDB" id="A0A5J4TQZ9"/>
<dbReference type="EMBL" id="SNRW01027117">
    <property type="protein sequence ID" value="KAA6360312.1"/>
    <property type="molecule type" value="Genomic_DNA"/>
</dbReference>
<sequence>MWSTLEFQSTVLQLLSQFLEVLFYEYSVSIVLLAKADYRPVFGFHHSRQRFLIPQVMQMMVLDEIVMEVGAIQIAYGMITYEISQKIESSLSFSLLVAFEILPMVR</sequence>
<evidence type="ECO:0000313" key="1">
    <source>
        <dbReference type="EMBL" id="KAA6360312.1"/>
    </source>
</evidence>
<evidence type="ECO:0000313" key="2">
    <source>
        <dbReference type="Proteomes" id="UP000324800"/>
    </source>
</evidence>
<gene>
    <name evidence="1" type="ORF">EZS28_044161</name>
</gene>
<comment type="caution">
    <text evidence="1">The sequence shown here is derived from an EMBL/GenBank/DDBJ whole genome shotgun (WGS) entry which is preliminary data.</text>
</comment>
<organism evidence="1 2">
    <name type="scientific">Streblomastix strix</name>
    <dbReference type="NCBI Taxonomy" id="222440"/>
    <lineage>
        <taxon>Eukaryota</taxon>
        <taxon>Metamonada</taxon>
        <taxon>Preaxostyla</taxon>
        <taxon>Oxymonadida</taxon>
        <taxon>Streblomastigidae</taxon>
        <taxon>Streblomastix</taxon>
    </lineage>
</organism>
<dbReference type="Proteomes" id="UP000324800">
    <property type="component" value="Unassembled WGS sequence"/>
</dbReference>
<accession>A0A5J4TQZ9</accession>
<protein>
    <submittedName>
        <fullName evidence="1">Uncharacterized protein</fullName>
    </submittedName>
</protein>
<reference evidence="1 2" key="1">
    <citation type="submission" date="2019-03" db="EMBL/GenBank/DDBJ databases">
        <title>Single cell metagenomics reveals metabolic interactions within the superorganism composed of flagellate Streblomastix strix and complex community of Bacteroidetes bacteria on its surface.</title>
        <authorList>
            <person name="Treitli S.C."/>
            <person name="Kolisko M."/>
            <person name="Husnik F."/>
            <person name="Keeling P."/>
            <person name="Hampl V."/>
        </authorList>
    </citation>
    <scope>NUCLEOTIDE SEQUENCE [LARGE SCALE GENOMIC DNA]</scope>
    <source>
        <strain evidence="1">ST1C</strain>
    </source>
</reference>
<proteinExistence type="predicted"/>
<name>A0A5J4TQZ9_9EUKA</name>